<evidence type="ECO:0000313" key="1">
    <source>
        <dbReference type="EMBL" id="CBW74822.1"/>
    </source>
</evidence>
<dbReference type="STRING" id="882378.RBRH_03779"/>
<name>E5AQE0_MYCRK</name>
<reference evidence="1 2" key="1">
    <citation type="journal article" date="2011" name="J. Bacteriol.">
        <title>Complete genome sequence of Burkholderia rhizoxinica, an endosymbiont of Rhizopus microsporus.</title>
        <authorList>
            <person name="Lackner G."/>
            <person name="Moebius N."/>
            <person name="Partida-Martinez L."/>
            <person name="Hertweck C."/>
        </authorList>
    </citation>
    <scope>NUCLEOTIDE SEQUENCE [LARGE SCALE GENOMIC DNA]</scope>
    <source>
        <strain evidence="2">DSM 19002 / CIP 109453 / HKI 454</strain>
    </source>
</reference>
<dbReference type="EMBL" id="FR687359">
    <property type="protein sequence ID" value="CBW74822.1"/>
    <property type="molecule type" value="Genomic_DNA"/>
</dbReference>
<dbReference type="Proteomes" id="UP000007437">
    <property type="component" value="Chromosome"/>
</dbReference>
<proteinExistence type="predicted"/>
<dbReference type="HOGENOM" id="CLU_3372638_0_0_4"/>
<dbReference type="AlphaFoldDB" id="E5AQE0"/>
<evidence type="ECO:0000313" key="2">
    <source>
        <dbReference type="Proteomes" id="UP000007437"/>
    </source>
</evidence>
<accession>E5AQE0</accession>
<dbReference type="KEGG" id="brh:RBRH_03779"/>
<organism evidence="1 2">
    <name type="scientific">Mycetohabitans rhizoxinica (strain DSM 19002 / CIP 109453 / HKI 454)</name>
    <name type="common">Paraburkholderia rhizoxinica</name>
    <dbReference type="NCBI Taxonomy" id="882378"/>
    <lineage>
        <taxon>Bacteria</taxon>
        <taxon>Pseudomonadati</taxon>
        <taxon>Pseudomonadota</taxon>
        <taxon>Betaproteobacteria</taxon>
        <taxon>Burkholderiales</taxon>
        <taxon>Burkholderiaceae</taxon>
        <taxon>Mycetohabitans</taxon>
    </lineage>
</organism>
<gene>
    <name evidence="1" type="ordered locus">RBRH_03779</name>
</gene>
<sequence length="34" mass="3906">MQESLGYIPPDKAEANYYRQLMQKSNPSTFTSLP</sequence>
<protein>
    <submittedName>
        <fullName evidence="1">Transposase</fullName>
    </submittedName>
</protein>